<evidence type="ECO:0000313" key="2">
    <source>
        <dbReference type="Proteomes" id="UP000620224"/>
    </source>
</evidence>
<name>A0A918J7N8_9ACTN</name>
<evidence type="ECO:0000313" key="1">
    <source>
        <dbReference type="EMBL" id="GGW47559.1"/>
    </source>
</evidence>
<protein>
    <submittedName>
        <fullName evidence="1">Uncharacterized protein</fullName>
    </submittedName>
</protein>
<organism evidence="1 2">
    <name type="scientific">Streptomyces lucensis JCM 4490</name>
    <dbReference type="NCBI Taxonomy" id="1306176"/>
    <lineage>
        <taxon>Bacteria</taxon>
        <taxon>Bacillati</taxon>
        <taxon>Actinomycetota</taxon>
        <taxon>Actinomycetes</taxon>
        <taxon>Kitasatosporales</taxon>
        <taxon>Streptomycetaceae</taxon>
        <taxon>Streptomyces</taxon>
    </lineage>
</organism>
<reference evidence="1" key="1">
    <citation type="journal article" date="2014" name="Int. J. Syst. Evol. Microbiol.">
        <title>Complete genome sequence of Corynebacterium casei LMG S-19264T (=DSM 44701T), isolated from a smear-ripened cheese.</title>
        <authorList>
            <consortium name="US DOE Joint Genome Institute (JGI-PGF)"/>
            <person name="Walter F."/>
            <person name="Albersmeier A."/>
            <person name="Kalinowski J."/>
            <person name="Ruckert C."/>
        </authorList>
    </citation>
    <scope>NUCLEOTIDE SEQUENCE</scope>
    <source>
        <strain evidence="1">JCM 4490</strain>
    </source>
</reference>
<keyword evidence="2" id="KW-1185">Reference proteome</keyword>
<dbReference type="RefSeq" id="WP_190015357.1">
    <property type="nucleotide sequence ID" value="NZ_BMUE01000004.1"/>
</dbReference>
<comment type="caution">
    <text evidence="1">The sequence shown here is derived from an EMBL/GenBank/DDBJ whole genome shotgun (WGS) entry which is preliminary data.</text>
</comment>
<accession>A0A918J7N8</accession>
<reference evidence="1" key="2">
    <citation type="submission" date="2020-09" db="EMBL/GenBank/DDBJ databases">
        <authorList>
            <person name="Sun Q."/>
            <person name="Ohkuma M."/>
        </authorList>
    </citation>
    <scope>NUCLEOTIDE SEQUENCE</scope>
    <source>
        <strain evidence="1">JCM 4490</strain>
    </source>
</reference>
<dbReference type="EMBL" id="BMUE01000004">
    <property type="protein sequence ID" value="GGW47559.1"/>
    <property type="molecule type" value="Genomic_DNA"/>
</dbReference>
<dbReference type="PROSITE" id="PS51257">
    <property type="entry name" value="PROKAR_LIPOPROTEIN"/>
    <property type="match status" value="1"/>
</dbReference>
<sequence length="114" mass="12160">MPASRPLAALIGVAVFGVFGISLTACQDQASGQIMARNGVRLVDTFSNPPIEGCHRFSEGVTHVHNQTQSRLLLFTTPNCTVPRGGQGNYLDIGGSDQVVRATGLWRSFSFAPN</sequence>
<dbReference type="AlphaFoldDB" id="A0A918J7N8"/>
<gene>
    <name evidence="1" type="ORF">GCM10010503_25520</name>
</gene>
<proteinExistence type="predicted"/>
<dbReference type="Proteomes" id="UP000620224">
    <property type="component" value="Unassembled WGS sequence"/>
</dbReference>